<dbReference type="PANTHER" id="PTHR43299">
    <property type="entry name" value="UPF0718 PROTEIN YRAQ"/>
    <property type="match status" value="1"/>
</dbReference>
<comment type="subcellular location">
    <subcellularLocation>
        <location evidence="1">Cell membrane</location>
        <topology evidence="1">Multi-pass membrane protein</topology>
    </subcellularLocation>
</comment>
<proteinExistence type="inferred from homology"/>
<comment type="caution">
    <text evidence="8">The sequence shown here is derived from an EMBL/GenBank/DDBJ whole genome shotgun (WGS) entry which is preliminary data.</text>
</comment>
<evidence type="ECO:0000256" key="4">
    <source>
        <dbReference type="ARBA" id="ARBA00022692"/>
    </source>
</evidence>
<feature type="transmembrane region" description="Helical" evidence="7">
    <location>
        <begin position="246"/>
        <end position="266"/>
    </location>
</feature>
<feature type="transmembrane region" description="Helical" evidence="7">
    <location>
        <begin position="315"/>
        <end position="334"/>
    </location>
</feature>
<feature type="transmembrane region" description="Helical" evidence="7">
    <location>
        <begin position="156"/>
        <end position="174"/>
    </location>
</feature>
<evidence type="ECO:0000256" key="3">
    <source>
        <dbReference type="ARBA" id="ARBA00022475"/>
    </source>
</evidence>
<feature type="transmembrane region" description="Helical" evidence="7">
    <location>
        <begin position="60"/>
        <end position="80"/>
    </location>
</feature>
<evidence type="ECO:0000256" key="7">
    <source>
        <dbReference type="SAM" id="Phobius"/>
    </source>
</evidence>
<dbReference type="Pfam" id="PF03773">
    <property type="entry name" value="ArsP_1"/>
    <property type="match status" value="1"/>
</dbReference>
<comment type="similarity">
    <text evidence="2">Belongs to the UPF0718 family.</text>
</comment>
<organism evidence="8 9">
    <name type="scientific">candidate division WOR-3 bacterium</name>
    <dbReference type="NCBI Taxonomy" id="2052148"/>
    <lineage>
        <taxon>Bacteria</taxon>
        <taxon>Bacteria division WOR-3</taxon>
    </lineage>
</organism>
<dbReference type="AlphaFoldDB" id="A0A660SHH5"/>
<keyword evidence="4 7" id="KW-0812">Transmembrane</keyword>
<evidence type="ECO:0000313" key="8">
    <source>
        <dbReference type="EMBL" id="RKX70157.1"/>
    </source>
</evidence>
<dbReference type="Proteomes" id="UP000268469">
    <property type="component" value="Unassembled WGS sequence"/>
</dbReference>
<sequence length="340" mass="36673">MSRTLRTTLTWGLFLFGLLMVVYPKITHHPLFPIFRYRDLHSYHPLIIPGIYLWSYLTRAWGAFIFAFMFGGIIAAFAPTQKMKAMFSGKSLVSYILAAAFAPVLTVCSCAMIPIFGGIMIAGAGIGPAVSFLLMAPAANLLALLFTGEIISWKLALARLVFSFFGAITIGYILDKTPWGREDEERYHGISAAKAAVGKARDFHRKSADAMEEAWGLASKALPFLLLGVGAVSYVEAYLPRELVAAYLTGSTGILLGAVIGVPMYTPTLVEVFLVKGLINLGMSPGAALAFLIGAPMASIPSMLGVSRLISWRCVVNYAILAIVVGIIAGFLYMEIIGTL</sequence>
<reference evidence="8 9" key="1">
    <citation type="submission" date="2018-06" db="EMBL/GenBank/DDBJ databases">
        <title>Extensive metabolic versatility and redundancy in microbially diverse, dynamic hydrothermal sediments.</title>
        <authorList>
            <person name="Dombrowski N."/>
            <person name="Teske A."/>
            <person name="Baker B.J."/>
        </authorList>
    </citation>
    <scope>NUCLEOTIDE SEQUENCE [LARGE SCALE GENOMIC DNA]</scope>
    <source>
        <strain evidence="8">B36_G15</strain>
    </source>
</reference>
<name>A0A660SHH5_UNCW3</name>
<keyword evidence="6 7" id="KW-0472">Membrane</keyword>
<dbReference type="GO" id="GO:0005886">
    <property type="term" value="C:plasma membrane"/>
    <property type="evidence" value="ECO:0007669"/>
    <property type="project" value="UniProtKB-SubCell"/>
</dbReference>
<keyword evidence="3" id="KW-1003">Cell membrane</keyword>
<gene>
    <name evidence="8" type="ORF">DRP53_05950</name>
</gene>
<feature type="transmembrane region" description="Helical" evidence="7">
    <location>
        <begin position="92"/>
        <end position="115"/>
    </location>
</feature>
<dbReference type="PANTHER" id="PTHR43299:SF1">
    <property type="entry name" value="UPF0718 PROTEIN YRAQ"/>
    <property type="match status" value="1"/>
</dbReference>
<protein>
    <recommendedName>
        <fullName evidence="10">Permease</fullName>
    </recommendedName>
</protein>
<accession>A0A660SHH5</accession>
<evidence type="ECO:0000256" key="2">
    <source>
        <dbReference type="ARBA" id="ARBA00006386"/>
    </source>
</evidence>
<evidence type="ECO:0000256" key="5">
    <source>
        <dbReference type="ARBA" id="ARBA00022989"/>
    </source>
</evidence>
<evidence type="ECO:0000313" key="9">
    <source>
        <dbReference type="Proteomes" id="UP000268469"/>
    </source>
</evidence>
<feature type="transmembrane region" description="Helical" evidence="7">
    <location>
        <begin position="121"/>
        <end position="144"/>
    </location>
</feature>
<evidence type="ECO:0000256" key="1">
    <source>
        <dbReference type="ARBA" id="ARBA00004651"/>
    </source>
</evidence>
<evidence type="ECO:0000256" key="6">
    <source>
        <dbReference type="ARBA" id="ARBA00023136"/>
    </source>
</evidence>
<dbReference type="InterPro" id="IPR005524">
    <property type="entry name" value="DUF318"/>
</dbReference>
<feature type="transmembrane region" description="Helical" evidence="7">
    <location>
        <begin position="221"/>
        <end position="239"/>
    </location>
</feature>
<keyword evidence="5 7" id="KW-1133">Transmembrane helix</keyword>
<dbReference type="EMBL" id="QNBE01000049">
    <property type="protein sequence ID" value="RKX70157.1"/>
    <property type="molecule type" value="Genomic_DNA"/>
</dbReference>
<evidence type="ECO:0008006" key="10">
    <source>
        <dbReference type="Google" id="ProtNLM"/>
    </source>
</evidence>
<feature type="transmembrane region" description="Helical" evidence="7">
    <location>
        <begin position="286"/>
        <end position="306"/>
    </location>
</feature>